<gene>
    <name evidence="1" type="ORF">NCS57_00962400</name>
</gene>
<evidence type="ECO:0000313" key="2">
    <source>
        <dbReference type="Proteomes" id="UP001065298"/>
    </source>
</evidence>
<protein>
    <submittedName>
        <fullName evidence="1">Fungal transcription factor</fullName>
    </submittedName>
</protein>
<proteinExistence type="predicted"/>
<dbReference type="EMBL" id="CM046509">
    <property type="protein sequence ID" value="KAI8663609.1"/>
    <property type="molecule type" value="Genomic_DNA"/>
</dbReference>
<reference evidence="1" key="1">
    <citation type="submission" date="2022-06" db="EMBL/GenBank/DDBJ databases">
        <title>Fusarium solani species complex genomes reveal bases of compartmentalisation and animal pathogenesis.</title>
        <authorList>
            <person name="Tsai I.J."/>
        </authorList>
    </citation>
    <scope>NUCLEOTIDE SEQUENCE</scope>
    <source>
        <strain evidence="1">Fu6.1</strain>
    </source>
</reference>
<accession>A0ACC0QSF9</accession>
<dbReference type="Proteomes" id="UP001065298">
    <property type="component" value="Chromosome 7"/>
</dbReference>
<evidence type="ECO:0000313" key="1">
    <source>
        <dbReference type="EMBL" id="KAI8663609.1"/>
    </source>
</evidence>
<name>A0ACC0QSF9_9HYPO</name>
<comment type="caution">
    <text evidence="1">The sequence shown here is derived from an EMBL/GenBank/DDBJ whole genome shotgun (WGS) entry which is preliminary data.</text>
</comment>
<sequence length="684" mass="77096">MDDASVPSLSEGYPIVSEDEHTPQNGPPSTDSSAAVVASVGPQEPDLADSSQQLVELGGTIPDPSNIFDSPWKDSYSMDRSFPELNDHFPISSFQAPGGQRLLHPTFEDLLNPTTTYISPPSDFFSFHVPVPPSGQIEAGAATTTGLVDLDGELEDFGHVERLSDESYENLTLWVEMVGLTWVHGTSSLSVEPIKLPPLKELNSFTQLYFEYFHNKLPIIHRPTFDPRTSPALLVLAIASIGRRFSSLPVAGNASNELGLDRFIHQAALRHVEDFENSETIPVWLAQAVLLSQLGMYFTNNRNEIEKTLANRGVLSAIFPKIDLSLAATMSTMSEHGECLDDQALWKNWSHCETLQRTAYGIWLLDSQCCLFFNVTPVVPTEALQIALPCHESLWEKSSAATWKQRWPGTKKIPTLREEMQSLYRLNTISEDIGAFSFLIILFGYFRDCLFLKQTEDMGLSALLNMHGEPITWGRRHHPDVWRLLDPTSRPRSNDFDLITAQYYHMIRIVLHIPLKDLMAFSGWRVTRQVQLETRRMLASWVSEHSDCAREVALHAGALFRQCRCHPTSGYQEPVAILVATLALWVYNSSLPSCVLQNKGNHGEQQRTPTFRLDNETDKDKILHWVRNGEQMRPFIVGIGNIHASRGYSKVVSVGTNFLAQLKQWRISELYRTVCEEVLASFEW</sequence>
<keyword evidence="2" id="KW-1185">Reference proteome</keyword>
<organism evidence="1 2">
    <name type="scientific">Fusarium keratoplasticum</name>
    <dbReference type="NCBI Taxonomy" id="1328300"/>
    <lineage>
        <taxon>Eukaryota</taxon>
        <taxon>Fungi</taxon>
        <taxon>Dikarya</taxon>
        <taxon>Ascomycota</taxon>
        <taxon>Pezizomycotina</taxon>
        <taxon>Sordariomycetes</taxon>
        <taxon>Hypocreomycetidae</taxon>
        <taxon>Hypocreales</taxon>
        <taxon>Nectriaceae</taxon>
        <taxon>Fusarium</taxon>
        <taxon>Fusarium solani species complex</taxon>
    </lineage>
</organism>